<evidence type="ECO:0000313" key="2">
    <source>
        <dbReference type="EMBL" id="KAL3663234.1"/>
    </source>
</evidence>
<dbReference type="CDD" id="cd00038">
    <property type="entry name" value="CAP_ED"/>
    <property type="match status" value="1"/>
</dbReference>
<feature type="region of interest" description="Disordered" evidence="1">
    <location>
        <begin position="134"/>
        <end position="155"/>
    </location>
</feature>
<name>A0ABD3FCL0_9STRA</name>
<dbReference type="SUPFAM" id="SSF51206">
    <property type="entry name" value="cAMP-binding domain-like"/>
    <property type="match status" value="2"/>
</dbReference>
<dbReference type="InterPro" id="IPR018490">
    <property type="entry name" value="cNMP-bd_dom_sf"/>
</dbReference>
<sequence>MEDDRAATAPIAQSGRYRLRTHELAPVIQPRSRAASSSPVSTNREVNAVPPSLPRGSIARVSSPHRGRAVLESIAFDPFSDSKSFNLLLQDPEDSSERRKDPKAVAEFRHWHSHHFPQLLRTFRVLCMIHAEQKEEDPSDAVVQEPTPNGIDDTEKIGSTEAEQEAADSEEAWRLIFGHATVMSVTPGETIAIESITRTERVYFLLNGHCQLSFRPRLLPDNKTRSTPSTMPRIRTGVHGFSEVIHLRELVAGDCFGLDAAAFGFEYSLSTATADSARQRNFLGLREVALTYVLCLPYVVVRQLQHRHQDSNVRLPPTFPFSFAPEAEVFLRNTFLFRAMADSSRRFLAAHMSPVIIAQQEYLFTPGQPVRAFIVISGQLTLGSPREDHHGGRTEADLELELLQAHDSVGLAETLHLETSFDRYCAVTSVNGARAYALPSTVLLMVLAQESSTLELIQEWIAHRKAWYELRRATALAQRKRLTAEGPEHVVRLTLAAQRRSKLTCSRCGWTGHVSTSSSCVCVDISVSESPALPIFRNLTISHLLNSNSSLSVSAQLVQPTPAEHPHIDVYRSIQ</sequence>
<accession>A0ABD3FCL0</accession>
<reference evidence="2 3" key="1">
    <citation type="submission" date="2024-09" db="EMBL/GenBank/DDBJ databases">
        <title>Genome sequencing and assembly of Phytophthora oleae, isolate VK10A, causative agent of rot of olive drupes.</title>
        <authorList>
            <person name="Conti Taguali S."/>
            <person name="Riolo M."/>
            <person name="La Spada F."/>
            <person name="Cacciola S.O."/>
            <person name="Dionisio G."/>
        </authorList>
    </citation>
    <scope>NUCLEOTIDE SEQUENCE [LARGE SCALE GENOMIC DNA]</scope>
    <source>
        <strain evidence="2 3">VK10A</strain>
    </source>
</reference>
<proteinExistence type="predicted"/>
<feature type="compositionally biased region" description="Low complexity" evidence="1">
    <location>
        <begin position="30"/>
        <end position="39"/>
    </location>
</feature>
<dbReference type="AlphaFoldDB" id="A0ABD3FCL0"/>
<evidence type="ECO:0000256" key="1">
    <source>
        <dbReference type="SAM" id="MobiDB-lite"/>
    </source>
</evidence>
<dbReference type="Gene3D" id="2.60.120.10">
    <property type="entry name" value="Jelly Rolls"/>
    <property type="match status" value="1"/>
</dbReference>
<dbReference type="InterPro" id="IPR000595">
    <property type="entry name" value="cNMP-bd_dom"/>
</dbReference>
<dbReference type="Proteomes" id="UP001632037">
    <property type="component" value="Unassembled WGS sequence"/>
</dbReference>
<dbReference type="EMBL" id="JBIMZQ010000028">
    <property type="protein sequence ID" value="KAL3663234.1"/>
    <property type="molecule type" value="Genomic_DNA"/>
</dbReference>
<evidence type="ECO:0000313" key="3">
    <source>
        <dbReference type="Proteomes" id="UP001632037"/>
    </source>
</evidence>
<protein>
    <recommendedName>
        <fullName evidence="4">Cyclic nucleotide-binding domain-containing protein</fullName>
    </recommendedName>
</protein>
<dbReference type="InterPro" id="IPR014710">
    <property type="entry name" value="RmlC-like_jellyroll"/>
</dbReference>
<evidence type="ECO:0008006" key="4">
    <source>
        <dbReference type="Google" id="ProtNLM"/>
    </source>
</evidence>
<organism evidence="2 3">
    <name type="scientific">Phytophthora oleae</name>
    <dbReference type="NCBI Taxonomy" id="2107226"/>
    <lineage>
        <taxon>Eukaryota</taxon>
        <taxon>Sar</taxon>
        <taxon>Stramenopiles</taxon>
        <taxon>Oomycota</taxon>
        <taxon>Peronosporomycetes</taxon>
        <taxon>Peronosporales</taxon>
        <taxon>Peronosporaceae</taxon>
        <taxon>Phytophthora</taxon>
    </lineage>
</organism>
<feature type="region of interest" description="Disordered" evidence="1">
    <location>
        <begin position="1"/>
        <end position="64"/>
    </location>
</feature>
<gene>
    <name evidence="2" type="ORF">V7S43_011643</name>
</gene>
<keyword evidence="3" id="KW-1185">Reference proteome</keyword>
<comment type="caution">
    <text evidence="2">The sequence shown here is derived from an EMBL/GenBank/DDBJ whole genome shotgun (WGS) entry which is preliminary data.</text>
</comment>